<reference evidence="1 2" key="1">
    <citation type="submission" date="2019-05" db="EMBL/GenBank/DDBJ databases">
        <title>Another draft genome of Portunus trituberculatus and its Hox gene families provides insights of decapod evolution.</title>
        <authorList>
            <person name="Jeong J.-H."/>
            <person name="Song I."/>
            <person name="Kim S."/>
            <person name="Choi T."/>
            <person name="Kim D."/>
            <person name="Ryu S."/>
            <person name="Kim W."/>
        </authorList>
    </citation>
    <scope>NUCLEOTIDE SEQUENCE [LARGE SCALE GENOMIC DNA]</scope>
    <source>
        <tissue evidence="1">Muscle</tissue>
    </source>
</reference>
<accession>A0A5B7IKE6</accession>
<evidence type="ECO:0000313" key="1">
    <source>
        <dbReference type="EMBL" id="MPC82823.1"/>
    </source>
</evidence>
<evidence type="ECO:0000313" key="2">
    <source>
        <dbReference type="Proteomes" id="UP000324222"/>
    </source>
</evidence>
<dbReference type="Proteomes" id="UP000324222">
    <property type="component" value="Unassembled WGS sequence"/>
</dbReference>
<dbReference type="EMBL" id="VSRR010060852">
    <property type="protein sequence ID" value="MPC82823.1"/>
    <property type="molecule type" value="Genomic_DNA"/>
</dbReference>
<dbReference type="AlphaFoldDB" id="A0A5B7IKE6"/>
<protein>
    <submittedName>
        <fullName evidence="1">Uncharacterized protein</fullName>
    </submittedName>
</protein>
<sequence length="93" mass="10232">METAIWKLLSLGPERCNQDEPGVAGSLKFVEHLPDERKRKEGIQVLVVPTVKKGIRGNCFGIPKGGDKVRNPVVETRGEEIDSRVAPNPPQSM</sequence>
<proteinExistence type="predicted"/>
<organism evidence="1 2">
    <name type="scientific">Portunus trituberculatus</name>
    <name type="common">Swimming crab</name>
    <name type="synonym">Neptunus trituberculatus</name>
    <dbReference type="NCBI Taxonomy" id="210409"/>
    <lineage>
        <taxon>Eukaryota</taxon>
        <taxon>Metazoa</taxon>
        <taxon>Ecdysozoa</taxon>
        <taxon>Arthropoda</taxon>
        <taxon>Crustacea</taxon>
        <taxon>Multicrustacea</taxon>
        <taxon>Malacostraca</taxon>
        <taxon>Eumalacostraca</taxon>
        <taxon>Eucarida</taxon>
        <taxon>Decapoda</taxon>
        <taxon>Pleocyemata</taxon>
        <taxon>Brachyura</taxon>
        <taxon>Eubrachyura</taxon>
        <taxon>Portunoidea</taxon>
        <taxon>Portunidae</taxon>
        <taxon>Portuninae</taxon>
        <taxon>Portunus</taxon>
    </lineage>
</organism>
<gene>
    <name evidence="1" type="ORF">E2C01_077507</name>
</gene>
<comment type="caution">
    <text evidence="1">The sequence shown here is derived from an EMBL/GenBank/DDBJ whole genome shotgun (WGS) entry which is preliminary data.</text>
</comment>
<name>A0A5B7IKE6_PORTR</name>
<keyword evidence="2" id="KW-1185">Reference proteome</keyword>